<proteinExistence type="predicted"/>
<gene>
    <name evidence="1" type="ORF">FCV25_01715</name>
</gene>
<dbReference type="EMBL" id="SWND01000001">
    <property type="protein sequence ID" value="NFF00508.1"/>
    <property type="molecule type" value="Genomic_DNA"/>
</dbReference>
<comment type="caution">
    <text evidence="1">The sequence shown here is derived from an EMBL/GenBank/DDBJ whole genome shotgun (WGS) entry which is preliminary data.</text>
</comment>
<evidence type="ECO:0000313" key="1">
    <source>
        <dbReference type="EMBL" id="NFF00508.1"/>
    </source>
</evidence>
<dbReference type="NCBIfam" id="NF033634">
    <property type="entry name" value="SLATT_1"/>
    <property type="match status" value="1"/>
</dbReference>
<accession>A0A6B4GS58</accession>
<dbReference type="Proteomes" id="UP000472521">
    <property type="component" value="Unassembled WGS sequence"/>
</dbReference>
<protein>
    <submittedName>
        <fullName evidence="1">DUF4231 domain-containing protein</fullName>
    </submittedName>
</protein>
<dbReference type="AlphaFoldDB" id="A0A6B4GS58"/>
<dbReference type="InterPro" id="IPR025325">
    <property type="entry name" value="DUF4231"/>
</dbReference>
<name>A0A6B4GS58_CLOBO</name>
<evidence type="ECO:0000313" key="2">
    <source>
        <dbReference type="Proteomes" id="UP000472521"/>
    </source>
</evidence>
<sequence length="83" mass="9882">MNDSDIKKYIFNRVIKQINWYDKKSIHFQRQFKWIFIVSIILNASIPVFTTFNLEKNFIIKIAIAIISALVTINNKYTFPVQI</sequence>
<dbReference type="Pfam" id="PF14015">
    <property type="entry name" value="DUF4231"/>
    <property type="match status" value="1"/>
</dbReference>
<reference evidence="1 2" key="1">
    <citation type="submission" date="2019-04" db="EMBL/GenBank/DDBJ databases">
        <title>Genome sequencing of Clostridium botulinum Groups I-IV and Clostridium butyricum.</title>
        <authorList>
            <person name="Brunt J."/>
            <person name="Van Vliet A.H.M."/>
            <person name="Stringer S.C."/>
            <person name="Carter A.T."/>
            <person name="Peck M.W."/>
        </authorList>
    </citation>
    <scope>NUCLEOTIDE SEQUENCE [LARGE SCALE GENOMIC DNA]</scope>
    <source>
        <strain evidence="1 2">IFR 18/054</strain>
    </source>
</reference>
<organism evidence="1 2">
    <name type="scientific">Clostridium botulinum</name>
    <dbReference type="NCBI Taxonomy" id="1491"/>
    <lineage>
        <taxon>Bacteria</taxon>
        <taxon>Bacillati</taxon>
        <taxon>Bacillota</taxon>
        <taxon>Clostridia</taxon>
        <taxon>Eubacteriales</taxon>
        <taxon>Clostridiaceae</taxon>
        <taxon>Clostridium</taxon>
    </lineage>
</organism>